<dbReference type="EMBL" id="LECT01000001">
    <property type="protein sequence ID" value="KLU07918.1"/>
    <property type="molecule type" value="Genomic_DNA"/>
</dbReference>
<evidence type="ECO:0000313" key="2">
    <source>
        <dbReference type="EMBL" id="KLU07918.1"/>
    </source>
</evidence>
<dbReference type="Proteomes" id="UP000036367">
    <property type="component" value="Unassembled WGS sequence"/>
</dbReference>
<name>A0A0J1BN81_RHOIS</name>
<evidence type="ECO:0000256" key="1">
    <source>
        <dbReference type="SAM" id="Coils"/>
    </source>
</evidence>
<dbReference type="GO" id="GO:0051301">
    <property type="term" value="P:cell division"/>
    <property type="evidence" value="ECO:0007669"/>
    <property type="project" value="UniProtKB-KW"/>
</dbReference>
<dbReference type="AlphaFoldDB" id="A0A0J1BN81"/>
<accession>A0A0J1BN81</accession>
<evidence type="ECO:0000313" key="3">
    <source>
        <dbReference type="Proteomes" id="UP000036367"/>
    </source>
</evidence>
<organism evidence="2 3">
    <name type="scientific">Rhodopirellula islandica</name>
    <dbReference type="NCBI Taxonomy" id="595434"/>
    <lineage>
        <taxon>Bacteria</taxon>
        <taxon>Pseudomonadati</taxon>
        <taxon>Planctomycetota</taxon>
        <taxon>Planctomycetia</taxon>
        <taxon>Pirellulales</taxon>
        <taxon>Pirellulaceae</taxon>
        <taxon>Rhodopirellula</taxon>
    </lineage>
</organism>
<dbReference type="PANTHER" id="PTHR30203:SF33">
    <property type="entry name" value="BLR4455 PROTEIN"/>
    <property type="match status" value="1"/>
</dbReference>
<feature type="coiled-coil region" evidence="1">
    <location>
        <begin position="519"/>
        <end position="568"/>
    </location>
</feature>
<dbReference type="STRING" id="595434.RISK_000097"/>
<keyword evidence="2" id="KW-0131">Cell cycle</keyword>
<keyword evidence="2" id="KW-0132">Cell division</keyword>
<dbReference type="Gene3D" id="1.20.1600.10">
    <property type="entry name" value="Outer membrane efflux proteins (OEP)"/>
    <property type="match status" value="1"/>
</dbReference>
<gene>
    <name evidence="2" type="ORF">RISK_000097</name>
</gene>
<dbReference type="GO" id="GO:0015562">
    <property type="term" value="F:efflux transmembrane transporter activity"/>
    <property type="evidence" value="ECO:0007669"/>
    <property type="project" value="InterPro"/>
</dbReference>
<dbReference type="SUPFAM" id="SSF56954">
    <property type="entry name" value="Outer membrane efflux proteins (OEP)"/>
    <property type="match status" value="1"/>
</dbReference>
<sequence>MSIAACALIQWTHREGYVTRSRPKAGRAMIRWALAPRARRIFCAGWMIMAIAPGLGSLGCRASRALPETVGNRTAHVDRIMARVDAGAPPETLTTPVIAPLTLRDPEALAKADYRDLTLQQTLNQAMSNSEVLRDLNATVLRAPETVTTDESPGLVQTDPQLGMEAALSAFDAQLTAVGTWQNNDRRFNNRFFGGGANAFQQDLHDYVLQLSKRTATGAEISLRSITDYDANNATGNLTPSAWQTQLHAELRQPLLQGGGLAFNRIAGPAALPGVYNGVLIAKTNSDISNAQFREDARNYLSNVINAYWDLYFAYRDVDAKQEAVARSLETWRSYDAQKSSNRRGGSAEALAREQYYRFVSELQDAIAGKLIQRTQTNNSTSGGTFAGVTGVQAAERRLRLLIGLPIADGQLLRPVDEPMSAPLIFDSQSLAIDAFRMRSELQQQRLLVKRRELEVIAAKNFQLPTLDLVTTYRLRGLGKDLAGSDSAFNELGTGDYQEYEAGVEFRMPVGFRQAHAAVQHAKIQVARERAVLREQERQITHDLMAVIAETERAYAQMETNLNRYLASKDALDALEANRKAGLPISLEQLLDAQRRLNESQTRYHLAMTEYMIAAKNVYFESGTLLENCHVGVIGDTVKAMPVAFE</sequence>
<keyword evidence="1" id="KW-0175">Coiled coil</keyword>
<keyword evidence="3" id="KW-1185">Reference proteome</keyword>
<proteinExistence type="predicted"/>
<protein>
    <submittedName>
        <fullName evidence="2">Cell division protein FtsK</fullName>
    </submittedName>
</protein>
<dbReference type="InterPro" id="IPR010131">
    <property type="entry name" value="MdtP/NodT-like"/>
</dbReference>
<comment type="caution">
    <text evidence="2">The sequence shown here is derived from an EMBL/GenBank/DDBJ whole genome shotgun (WGS) entry which is preliminary data.</text>
</comment>
<reference evidence="2" key="1">
    <citation type="submission" date="2015-05" db="EMBL/GenBank/DDBJ databases">
        <title>Permanent draft genome of Rhodopirellula islandicus K833.</title>
        <authorList>
            <person name="Kizina J."/>
            <person name="Richter M."/>
            <person name="Glockner F.O."/>
            <person name="Harder J."/>
        </authorList>
    </citation>
    <scope>NUCLEOTIDE SEQUENCE [LARGE SCALE GENOMIC DNA]</scope>
    <source>
        <strain evidence="2">K833</strain>
    </source>
</reference>
<dbReference type="PATRIC" id="fig|595434.4.peg.93"/>
<dbReference type="PANTHER" id="PTHR30203">
    <property type="entry name" value="OUTER MEMBRANE CATION EFFLUX PROTEIN"/>
    <property type="match status" value="1"/>
</dbReference>